<keyword evidence="2" id="KW-1185">Reference proteome</keyword>
<name>A0AAI8VBT3_9PEZI</name>
<accession>A0AAI8VBT3</accession>
<sequence>MSTESDNTAPSLEVALEISPSTYQQHDWEGVPALSIRATLDPSVAGPITVMTFGTIFNPRLALQRRNFFAQEITSDPPRTVNFEMTKGPKRSALQRKKGSSDERHYITFHPGQEMIVKQPFSIVRRSKTEVQVAGSEVGDRSFRVGHTYRFGVSEEGKEMKTWWWGTKDDGLDEPEGPCKDVANVQGEGLVRITAHTAEFTIAE</sequence>
<dbReference type="AlphaFoldDB" id="A0AAI8VBT3"/>
<proteinExistence type="predicted"/>
<evidence type="ECO:0000313" key="1">
    <source>
        <dbReference type="EMBL" id="CAJ2501535.1"/>
    </source>
</evidence>
<gene>
    <name evidence="1" type="ORF">KHLLAP_LOCUS2003</name>
</gene>
<dbReference type="Proteomes" id="UP001295740">
    <property type="component" value="Unassembled WGS sequence"/>
</dbReference>
<protein>
    <submittedName>
        <fullName evidence="1">Uu.00g043880.m01.CDS01</fullName>
    </submittedName>
</protein>
<organism evidence="1 2">
    <name type="scientific">Anthostomella pinea</name>
    <dbReference type="NCBI Taxonomy" id="933095"/>
    <lineage>
        <taxon>Eukaryota</taxon>
        <taxon>Fungi</taxon>
        <taxon>Dikarya</taxon>
        <taxon>Ascomycota</taxon>
        <taxon>Pezizomycotina</taxon>
        <taxon>Sordariomycetes</taxon>
        <taxon>Xylariomycetidae</taxon>
        <taxon>Xylariales</taxon>
        <taxon>Xylariaceae</taxon>
        <taxon>Anthostomella</taxon>
    </lineage>
</organism>
<reference evidence="1" key="1">
    <citation type="submission" date="2023-10" db="EMBL/GenBank/DDBJ databases">
        <authorList>
            <person name="Hackl T."/>
        </authorList>
    </citation>
    <scope>NUCLEOTIDE SEQUENCE</scope>
</reference>
<dbReference type="EMBL" id="CAUWAG010000003">
    <property type="protein sequence ID" value="CAJ2501535.1"/>
    <property type="molecule type" value="Genomic_DNA"/>
</dbReference>
<comment type="caution">
    <text evidence="1">The sequence shown here is derived from an EMBL/GenBank/DDBJ whole genome shotgun (WGS) entry which is preliminary data.</text>
</comment>
<evidence type="ECO:0000313" key="2">
    <source>
        <dbReference type="Proteomes" id="UP001295740"/>
    </source>
</evidence>